<feature type="region of interest" description="Disordered" evidence="1">
    <location>
        <begin position="89"/>
        <end position="112"/>
    </location>
</feature>
<feature type="signal peptide" evidence="2">
    <location>
        <begin position="1"/>
        <end position="26"/>
    </location>
</feature>
<dbReference type="AlphaFoldDB" id="A0A9D7LP81"/>
<organism evidence="3 4">
    <name type="scientific">Candidatus Dechloromonas phosphorivorans</name>
    <dbReference type="NCBI Taxonomy" id="2899244"/>
    <lineage>
        <taxon>Bacteria</taxon>
        <taxon>Pseudomonadati</taxon>
        <taxon>Pseudomonadota</taxon>
        <taxon>Betaproteobacteria</taxon>
        <taxon>Rhodocyclales</taxon>
        <taxon>Azonexaceae</taxon>
        <taxon>Dechloromonas</taxon>
    </lineage>
</organism>
<sequence>MKNRNNSYTLRAICLSLGAVALPASAAPTNYEVNLTTHAGMGAGGMASVFGMMSGGKSNSVSRHMDLRLTSPTDLPGDYQAAHTVPDTMRIGPQLPLTGERRSGGGGAPDGEPDGRVLIYWGCSPTVQKGQPEVIDFRSLAGKVPPEIQAMARQSRSQGKDAGRDASLPPRTIGWPQGDRDYRGIPDNASAVGEHLVKANFMKDDIRFALTPALDFLEPMNLKARSSDLKAPVPLAWDALTRARGYDLQAVAAKDEKEMVIWMADRNKRPMLPASQRECTIPEGIFAKAEMAMVTGTAHGPVQGYSFPPQKPGEKKPLIWTATVRVLGHDSALLGMEAAATTSGSARESAMPGVGDVLKGLFGR</sequence>
<gene>
    <name evidence="3" type="ORF">IPN75_15655</name>
</gene>
<accession>A0A9D7LP81</accession>
<evidence type="ECO:0000256" key="1">
    <source>
        <dbReference type="SAM" id="MobiDB-lite"/>
    </source>
</evidence>
<dbReference type="Proteomes" id="UP000808146">
    <property type="component" value="Unassembled WGS sequence"/>
</dbReference>
<name>A0A9D7LP81_9RHOO</name>
<evidence type="ECO:0000313" key="3">
    <source>
        <dbReference type="EMBL" id="MBK8891701.1"/>
    </source>
</evidence>
<evidence type="ECO:0000313" key="4">
    <source>
        <dbReference type="Proteomes" id="UP000808146"/>
    </source>
</evidence>
<evidence type="ECO:0000256" key="2">
    <source>
        <dbReference type="SAM" id="SignalP"/>
    </source>
</evidence>
<proteinExistence type="predicted"/>
<protein>
    <submittedName>
        <fullName evidence="3">Uncharacterized protein</fullName>
    </submittedName>
</protein>
<reference evidence="4" key="1">
    <citation type="journal article" date="2021" name="Nat. Commun.">
        <title>Connecting structure to function with the recovery of over 1000 high-quality metagenome-assembled genomes from activated sludge using long-read sequencing.</title>
        <authorList>
            <person name="Singleton C.M."/>
            <person name="Petriglieri F."/>
            <person name="Kristensen J.M."/>
            <person name="Kirkegaard R.H."/>
            <person name="Michaelsen T.Y."/>
            <person name="Andersen M.H."/>
            <person name="Kondrotaite Z."/>
            <person name="Karst S.M."/>
            <person name="Dueholm M.S."/>
            <person name="Nielsen P.H."/>
            <person name="Albertsen M."/>
        </authorList>
    </citation>
    <scope>NUCLEOTIDE SEQUENCE [LARGE SCALE GENOMIC DNA]</scope>
</reference>
<keyword evidence="2" id="KW-0732">Signal</keyword>
<comment type="caution">
    <text evidence="3">The sequence shown here is derived from an EMBL/GenBank/DDBJ whole genome shotgun (WGS) entry which is preliminary data.</text>
</comment>
<feature type="region of interest" description="Disordered" evidence="1">
    <location>
        <begin position="153"/>
        <end position="180"/>
    </location>
</feature>
<dbReference type="EMBL" id="JADKBR010000019">
    <property type="protein sequence ID" value="MBK8891701.1"/>
    <property type="molecule type" value="Genomic_DNA"/>
</dbReference>
<feature type="chain" id="PRO_5039039415" evidence="2">
    <location>
        <begin position="27"/>
        <end position="364"/>
    </location>
</feature>